<dbReference type="AlphaFoldDB" id="A0AAW2FZ29"/>
<reference evidence="1 2" key="1">
    <citation type="submission" date="2023-03" db="EMBL/GenBank/DDBJ databases">
        <title>High recombination rates correlate with genetic variation in Cardiocondyla obscurior ants.</title>
        <authorList>
            <person name="Errbii M."/>
        </authorList>
    </citation>
    <scope>NUCLEOTIDE SEQUENCE [LARGE SCALE GENOMIC DNA]</scope>
    <source>
        <strain evidence="1">Alpha-2009</strain>
        <tissue evidence="1">Whole body</tissue>
    </source>
</reference>
<dbReference type="SUPFAM" id="SSF57924">
    <property type="entry name" value="Inhibitor of apoptosis (IAP) repeat"/>
    <property type="match status" value="2"/>
</dbReference>
<protein>
    <submittedName>
        <fullName evidence="1">Uncharacterized protein</fullName>
    </submittedName>
</protein>
<dbReference type="PANTHER" id="PTHR10044">
    <property type="entry name" value="INHIBITOR OF APOPTOSIS"/>
    <property type="match status" value="1"/>
</dbReference>
<comment type="caution">
    <text evidence="1">The sequence shown here is derived from an EMBL/GenBank/DDBJ whole genome shotgun (WGS) entry which is preliminary data.</text>
</comment>
<dbReference type="InterPro" id="IPR001370">
    <property type="entry name" value="BIR_rpt"/>
</dbReference>
<dbReference type="Proteomes" id="UP001430953">
    <property type="component" value="Unassembled WGS sequence"/>
</dbReference>
<dbReference type="GO" id="GO:0005737">
    <property type="term" value="C:cytoplasm"/>
    <property type="evidence" value="ECO:0007669"/>
    <property type="project" value="TreeGrafter"/>
</dbReference>
<organism evidence="1 2">
    <name type="scientific">Cardiocondyla obscurior</name>
    <dbReference type="NCBI Taxonomy" id="286306"/>
    <lineage>
        <taxon>Eukaryota</taxon>
        <taxon>Metazoa</taxon>
        <taxon>Ecdysozoa</taxon>
        <taxon>Arthropoda</taxon>
        <taxon>Hexapoda</taxon>
        <taxon>Insecta</taxon>
        <taxon>Pterygota</taxon>
        <taxon>Neoptera</taxon>
        <taxon>Endopterygota</taxon>
        <taxon>Hymenoptera</taxon>
        <taxon>Apocrita</taxon>
        <taxon>Aculeata</taxon>
        <taxon>Formicoidea</taxon>
        <taxon>Formicidae</taxon>
        <taxon>Myrmicinae</taxon>
        <taxon>Cardiocondyla</taxon>
    </lineage>
</organism>
<dbReference type="PROSITE" id="PS50143">
    <property type="entry name" value="BIR_REPEAT_2"/>
    <property type="match status" value="2"/>
</dbReference>
<dbReference type="InterPro" id="IPR050784">
    <property type="entry name" value="IAP"/>
</dbReference>
<gene>
    <name evidence="1" type="ORF">PUN28_008389</name>
</gene>
<dbReference type="GO" id="GO:0051726">
    <property type="term" value="P:regulation of cell cycle"/>
    <property type="evidence" value="ECO:0007669"/>
    <property type="project" value="TreeGrafter"/>
</dbReference>
<dbReference type="SMART" id="SM00238">
    <property type="entry name" value="BIR"/>
    <property type="match status" value="2"/>
</dbReference>
<evidence type="ECO:0000313" key="2">
    <source>
        <dbReference type="Proteomes" id="UP001430953"/>
    </source>
</evidence>
<evidence type="ECO:0000313" key="1">
    <source>
        <dbReference type="EMBL" id="KAL0120678.1"/>
    </source>
</evidence>
<dbReference type="GO" id="GO:0005634">
    <property type="term" value="C:nucleus"/>
    <property type="evidence" value="ECO:0007669"/>
    <property type="project" value="TreeGrafter"/>
</dbReference>
<dbReference type="PANTHER" id="PTHR10044:SF139">
    <property type="entry name" value="DEATH-ASSOCIATED INHIBITOR OF APOPTOSIS 2"/>
    <property type="match status" value="1"/>
</dbReference>
<name>A0AAW2FZ29_9HYME</name>
<proteinExistence type="predicted"/>
<accession>A0AAW2FZ29</accession>
<dbReference type="Pfam" id="PF00653">
    <property type="entry name" value="BIR"/>
    <property type="match status" value="2"/>
</dbReference>
<dbReference type="EMBL" id="JADYXP020000007">
    <property type="protein sequence ID" value="KAL0120678.1"/>
    <property type="molecule type" value="Genomic_DNA"/>
</dbReference>
<keyword evidence="2" id="KW-1185">Reference proteome</keyword>
<dbReference type="Gene3D" id="1.10.1170.10">
    <property type="entry name" value="Inhibitor Of Apoptosis Protein (2mihbC-IAP-1), Chain A"/>
    <property type="match status" value="2"/>
</dbReference>
<sequence>MMELHRIEHEDLEKRSGYNLPSAMPDEMDYTDYRFEIARLDSYDGWPVSFIDPKKLAAAGFFYTKEKDEVKCFACTIKLSGWEDGDDPMVEHQRWSGRCKMVRNLPCGNVPIGADPSTIPKMSKCLDTCGFYGVKYMPFSGPDRTIEPSSERNDDIEISVFWDAERNVSFKAKLCDVIGAKEPTYASYERRLQSFATWPDTRTPNKKDLAAAGFFYLSGLLPASDETMCFYCGGCLKSWEPTDEPVAEHVKWFPRCKFIQKTEAMEQLNNKLASCTSSTDQTDYEACSTSQSVTVSVSK</sequence>
<dbReference type="CDD" id="cd00022">
    <property type="entry name" value="BIR"/>
    <property type="match status" value="2"/>
</dbReference>